<evidence type="ECO:0008006" key="4">
    <source>
        <dbReference type="Google" id="ProtNLM"/>
    </source>
</evidence>
<feature type="chain" id="PRO_5017303311" description="Substrate import-associated zinc metallohydrolase lipoprotein" evidence="1">
    <location>
        <begin position="23"/>
        <end position="304"/>
    </location>
</feature>
<dbReference type="Pfam" id="PF15890">
    <property type="entry name" value="Peptidase_Mx1"/>
    <property type="match status" value="1"/>
</dbReference>
<name>A0A399T4M4_9BACT</name>
<dbReference type="InterPro" id="IPR030890">
    <property type="entry name" value="LP_HExxH_w_TonB"/>
</dbReference>
<dbReference type="NCBIfam" id="TIGR04549">
    <property type="entry name" value="LP_HExxH_w_tonB"/>
    <property type="match status" value="1"/>
</dbReference>
<organism evidence="2 3">
    <name type="scientific">Maribellus luteus</name>
    <dbReference type="NCBI Taxonomy" id="2305463"/>
    <lineage>
        <taxon>Bacteria</taxon>
        <taxon>Pseudomonadati</taxon>
        <taxon>Bacteroidota</taxon>
        <taxon>Bacteroidia</taxon>
        <taxon>Marinilabiliales</taxon>
        <taxon>Prolixibacteraceae</taxon>
        <taxon>Maribellus</taxon>
    </lineage>
</organism>
<evidence type="ECO:0000313" key="3">
    <source>
        <dbReference type="Proteomes" id="UP000265926"/>
    </source>
</evidence>
<comment type="caution">
    <text evidence="2">The sequence shown here is derived from an EMBL/GenBank/DDBJ whole genome shotgun (WGS) entry which is preliminary data.</text>
</comment>
<keyword evidence="1" id="KW-0732">Signal</keyword>
<protein>
    <recommendedName>
        <fullName evidence="4">Substrate import-associated zinc metallohydrolase lipoprotein</fullName>
    </recommendedName>
</protein>
<dbReference type="OrthoDB" id="1113652at2"/>
<accession>A0A399T4M4</accession>
<dbReference type="Proteomes" id="UP000265926">
    <property type="component" value="Unassembled WGS sequence"/>
</dbReference>
<feature type="signal peptide" evidence="1">
    <location>
        <begin position="1"/>
        <end position="22"/>
    </location>
</feature>
<evidence type="ECO:0000256" key="1">
    <source>
        <dbReference type="SAM" id="SignalP"/>
    </source>
</evidence>
<dbReference type="EMBL" id="QWGR01000002">
    <property type="protein sequence ID" value="RIJ49865.1"/>
    <property type="molecule type" value="Genomic_DNA"/>
</dbReference>
<gene>
    <name evidence="2" type="ORF">D1614_03740</name>
</gene>
<reference evidence="2 3" key="1">
    <citation type="submission" date="2018-08" db="EMBL/GenBank/DDBJ databases">
        <title>Pallidiluteibacterium maritimus gen. nov., sp. nov., isolated from coastal sediment.</title>
        <authorList>
            <person name="Zhou L.Y."/>
        </authorList>
    </citation>
    <scope>NUCLEOTIDE SEQUENCE [LARGE SCALE GENOMIC DNA]</scope>
    <source>
        <strain evidence="2 3">XSD2</strain>
    </source>
</reference>
<evidence type="ECO:0000313" key="2">
    <source>
        <dbReference type="EMBL" id="RIJ49865.1"/>
    </source>
</evidence>
<dbReference type="RefSeq" id="WP_119436553.1">
    <property type="nucleotide sequence ID" value="NZ_QWGR01000002.1"/>
</dbReference>
<sequence>MKKIYLLLSVSAFVFLMNACNSDDTLEIEPYEYQEMDVDTTTVLGKKIYEIYQKYESKIIYNWDSHFIGNDANAFPPKVEKVYDFILLMEEIWFKPYYSDEFLRKNLPREIVLIGGAINYGEENGSSMSAAGQADSQYRINIGLVNDYAPDMAPNRYLDYRLELQKILHHEFAHILNRRYGLPKGYTDISKGLYLKNTHFSSLSPLEALTRGFIRPYGASNEMEDFATLSEIAVTRSKETVMNSLFRIVNEDGTGYDYIGITEFEKIHKKYSLLIEYYKNLGIDIQRIGDEMEEWITKYIEEHS</sequence>
<proteinExistence type="predicted"/>
<dbReference type="Gene3D" id="3.40.390.70">
    <property type="match status" value="1"/>
</dbReference>
<dbReference type="AlphaFoldDB" id="A0A399T4M4"/>
<keyword evidence="3" id="KW-1185">Reference proteome</keyword>